<feature type="compositionally biased region" description="Low complexity" evidence="1">
    <location>
        <begin position="49"/>
        <end position="69"/>
    </location>
</feature>
<comment type="caution">
    <text evidence="2">The sequence shown here is derived from an EMBL/GenBank/DDBJ whole genome shotgun (WGS) entry which is preliminary data.</text>
</comment>
<accession>A0ABD2AZ31</accession>
<dbReference type="Proteomes" id="UP001607303">
    <property type="component" value="Unassembled WGS sequence"/>
</dbReference>
<name>A0ABD2AZ31_VESMC</name>
<feature type="region of interest" description="Disordered" evidence="1">
    <location>
        <begin position="38"/>
        <end position="69"/>
    </location>
</feature>
<proteinExistence type="predicted"/>
<protein>
    <submittedName>
        <fullName evidence="2">Uncharacterized protein</fullName>
    </submittedName>
</protein>
<keyword evidence="3" id="KW-1185">Reference proteome</keyword>
<dbReference type="EMBL" id="JAYRBN010000110">
    <property type="protein sequence ID" value="KAL2725730.1"/>
    <property type="molecule type" value="Genomic_DNA"/>
</dbReference>
<evidence type="ECO:0000313" key="3">
    <source>
        <dbReference type="Proteomes" id="UP001607303"/>
    </source>
</evidence>
<reference evidence="2 3" key="1">
    <citation type="journal article" date="2024" name="Ann. Entomol. Soc. Am.">
        <title>Genomic analyses of the southern and eastern yellowjacket wasps (Hymenoptera: Vespidae) reveal evolutionary signatures of social life.</title>
        <authorList>
            <person name="Catto M.A."/>
            <person name="Caine P.B."/>
            <person name="Orr S.E."/>
            <person name="Hunt B.G."/>
            <person name="Goodisman M.A.D."/>
        </authorList>
    </citation>
    <scope>NUCLEOTIDE SEQUENCE [LARGE SCALE GENOMIC DNA]</scope>
    <source>
        <strain evidence="2">232</strain>
        <tissue evidence="2">Head and thorax</tissue>
    </source>
</reference>
<organism evidence="2 3">
    <name type="scientific">Vespula maculifrons</name>
    <name type="common">Eastern yellow jacket</name>
    <name type="synonym">Wasp</name>
    <dbReference type="NCBI Taxonomy" id="7453"/>
    <lineage>
        <taxon>Eukaryota</taxon>
        <taxon>Metazoa</taxon>
        <taxon>Ecdysozoa</taxon>
        <taxon>Arthropoda</taxon>
        <taxon>Hexapoda</taxon>
        <taxon>Insecta</taxon>
        <taxon>Pterygota</taxon>
        <taxon>Neoptera</taxon>
        <taxon>Endopterygota</taxon>
        <taxon>Hymenoptera</taxon>
        <taxon>Apocrita</taxon>
        <taxon>Aculeata</taxon>
        <taxon>Vespoidea</taxon>
        <taxon>Vespidae</taxon>
        <taxon>Vespinae</taxon>
        <taxon>Vespula</taxon>
    </lineage>
</organism>
<sequence length="100" mass="10398">MTMALVGDGNGDSVDRQPIDGLVLQMRVERSSAENRWNDVVPLSPSKPAATSTATTRTTTMATATATATTTTAPSSRNLLLLAILLSLSSSSTSKTRASD</sequence>
<dbReference type="AlphaFoldDB" id="A0ABD2AZ31"/>
<evidence type="ECO:0000256" key="1">
    <source>
        <dbReference type="SAM" id="MobiDB-lite"/>
    </source>
</evidence>
<evidence type="ECO:0000313" key="2">
    <source>
        <dbReference type="EMBL" id="KAL2725730.1"/>
    </source>
</evidence>
<gene>
    <name evidence="2" type="ORF">V1477_018168</name>
</gene>